<dbReference type="GO" id="GO:0003676">
    <property type="term" value="F:nucleic acid binding"/>
    <property type="evidence" value="ECO:0007669"/>
    <property type="project" value="InterPro"/>
</dbReference>
<evidence type="ECO:0000259" key="1">
    <source>
        <dbReference type="Pfam" id="PF13456"/>
    </source>
</evidence>
<gene>
    <name evidence="2" type="ORF">TSUD_290700</name>
</gene>
<evidence type="ECO:0000313" key="2">
    <source>
        <dbReference type="EMBL" id="GAU50615.1"/>
    </source>
</evidence>
<organism evidence="2 3">
    <name type="scientific">Trifolium subterraneum</name>
    <name type="common">Subterranean clover</name>
    <dbReference type="NCBI Taxonomy" id="3900"/>
    <lineage>
        <taxon>Eukaryota</taxon>
        <taxon>Viridiplantae</taxon>
        <taxon>Streptophyta</taxon>
        <taxon>Embryophyta</taxon>
        <taxon>Tracheophyta</taxon>
        <taxon>Spermatophyta</taxon>
        <taxon>Magnoliopsida</taxon>
        <taxon>eudicotyledons</taxon>
        <taxon>Gunneridae</taxon>
        <taxon>Pentapetalae</taxon>
        <taxon>rosids</taxon>
        <taxon>fabids</taxon>
        <taxon>Fabales</taxon>
        <taxon>Fabaceae</taxon>
        <taxon>Papilionoideae</taxon>
        <taxon>50 kb inversion clade</taxon>
        <taxon>NPAAA clade</taxon>
        <taxon>Hologalegina</taxon>
        <taxon>IRL clade</taxon>
        <taxon>Trifolieae</taxon>
        <taxon>Trifolium</taxon>
    </lineage>
</organism>
<name>A0A2Z6PJF6_TRISU</name>
<dbReference type="AlphaFoldDB" id="A0A2Z6PJF6"/>
<reference evidence="3" key="1">
    <citation type="journal article" date="2017" name="Front. Plant Sci.">
        <title>Climate Clever Clovers: New Paradigm to Reduce the Environmental Footprint of Ruminants by Breeding Low Methanogenic Forages Utilizing Haplotype Variation.</title>
        <authorList>
            <person name="Kaur P."/>
            <person name="Appels R."/>
            <person name="Bayer P.E."/>
            <person name="Keeble-Gagnere G."/>
            <person name="Wang J."/>
            <person name="Hirakawa H."/>
            <person name="Shirasawa K."/>
            <person name="Vercoe P."/>
            <person name="Stefanova K."/>
            <person name="Durmic Z."/>
            <person name="Nichols P."/>
            <person name="Revell C."/>
            <person name="Isobe S.N."/>
            <person name="Edwards D."/>
            <person name="Erskine W."/>
        </authorList>
    </citation>
    <scope>NUCLEOTIDE SEQUENCE [LARGE SCALE GENOMIC DNA]</scope>
    <source>
        <strain evidence="3">cv. Daliak</strain>
    </source>
</reference>
<dbReference type="Pfam" id="PF13456">
    <property type="entry name" value="RVT_3"/>
    <property type="match status" value="1"/>
</dbReference>
<dbReference type="InterPro" id="IPR044730">
    <property type="entry name" value="RNase_H-like_dom_plant"/>
</dbReference>
<dbReference type="InterPro" id="IPR053151">
    <property type="entry name" value="RNase_H-like"/>
</dbReference>
<dbReference type="CDD" id="cd06222">
    <property type="entry name" value="RNase_H_like"/>
    <property type="match status" value="1"/>
</dbReference>
<keyword evidence="3" id="KW-1185">Reference proteome</keyword>
<dbReference type="OrthoDB" id="1752183at2759"/>
<dbReference type="Proteomes" id="UP000242715">
    <property type="component" value="Unassembled WGS sequence"/>
</dbReference>
<accession>A0A2Z6PJF6</accession>
<dbReference type="SUPFAM" id="SSF53098">
    <property type="entry name" value="Ribonuclease H-like"/>
    <property type="match status" value="1"/>
</dbReference>
<dbReference type="InterPro" id="IPR012337">
    <property type="entry name" value="RNaseH-like_sf"/>
</dbReference>
<dbReference type="Gene3D" id="3.30.420.10">
    <property type="entry name" value="Ribonuclease H-like superfamily/Ribonuclease H"/>
    <property type="match status" value="1"/>
</dbReference>
<proteinExistence type="predicted"/>
<dbReference type="EMBL" id="DF974817">
    <property type="protein sequence ID" value="GAU50615.1"/>
    <property type="molecule type" value="Genomic_DNA"/>
</dbReference>
<dbReference type="PANTHER" id="PTHR47723:SF19">
    <property type="entry name" value="POLYNUCLEOTIDYL TRANSFERASE, RIBONUCLEASE H-LIKE SUPERFAMILY PROTEIN"/>
    <property type="match status" value="1"/>
</dbReference>
<sequence length="189" mass="21083">MCLNNETWSLNRLSFNIRAMVKTIRNCFSPASNEGPVERYIKWNHNNYSGIILNVDGSCLDSPVGSGFGGIIRNTFGHYLVGFSCFIQGSSDILLVELYAIYKGLLLAKDMSIDDLVCYSDSLHCVNLIKGPFVKYHIHAVLIQDIKELLFQSNIYLYDTLREGNQCADFFAKLGASSDTDFSTDASPP</sequence>
<dbReference type="GO" id="GO:0004523">
    <property type="term" value="F:RNA-DNA hybrid ribonuclease activity"/>
    <property type="evidence" value="ECO:0007669"/>
    <property type="project" value="InterPro"/>
</dbReference>
<feature type="domain" description="RNase H type-1" evidence="1">
    <location>
        <begin position="54"/>
        <end position="174"/>
    </location>
</feature>
<dbReference type="InterPro" id="IPR036397">
    <property type="entry name" value="RNaseH_sf"/>
</dbReference>
<protein>
    <recommendedName>
        <fullName evidence="1">RNase H type-1 domain-containing protein</fullName>
    </recommendedName>
</protein>
<dbReference type="PANTHER" id="PTHR47723">
    <property type="entry name" value="OS05G0353850 PROTEIN"/>
    <property type="match status" value="1"/>
</dbReference>
<evidence type="ECO:0000313" key="3">
    <source>
        <dbReference type="Proteomes" id="UP000242715"/>
    </source>
</evidence>
<dbReference type="InterPro" id="IPR002156">
    <property type="entry name" value="RNaseH_domain"/>
</dbReference>